<dbReference type="AlphaFoldDB" id="A0A1M6LF77"/>
<protein>
    <submittedName>
        <fullName evidence="1">Uncharacterized protein</fullName>
    </submittedName>
</protein>
<organism evidence="1 2">
    <name type="scientific">Anaerotignum lactatifermentans DSM 14214</name>
    <dbReference type="NCBI Taxonomy" id="1121323"/>
    <lineage>
        <taxon>Bacteria</taxon>
        <taxon>Bacillati</taxon>
        <taxon>Bacillota</taxon>
        <taxon>Clostridia</taxon>
        <taxon>Lachnospirales</taxon>
        <taxon>Anaerotignaceae</taxon>
        <taxon>Anaerotignum</taxon>
    </lineage>
</organism>
<dbReference type="Proteomes" id="UP000183975">
    <property type="component" value="Unassembled WGS sequence"/>
</dbReference>
<name>A0A1M6LF77_9FIRM</name>
<dbReference type="EMBL" id="FRAH01000004">
    <property type="protein sequence ID" value="SHJ69725.1"/>
    <property type="molecule type" value="Genomic_DNA"/>
</dbReference>
<evidence type="ECO:0000313" key="2">
    <source>
        <dbReference type="Proteomes" id="UP000183975"/>
    </source>
</evidence>
<reference evidence="1 2" key="1">
    <citation type="submission" date="2016-11" db="EMBL/GenBank/DDBJ databases">
        <authorList>
            <person name="Jaros S."/>
            <person name="Januszkiewicz K."/>
            <person name="Wedrychowicz H."/>
        </authorList>
    </citation>
    <scope>NUCLEOTIDE SEQUENCE [LARGE SCALE GENOMIC DNA]</scope>
    <source>
        <strain evidence="1 2">DSM 14214</strain>
    </source>
</reference>
<evidence type="ECO:0000313" key="1">
    <source>
        <dbReference type="EMBL" id="SHJ69725.1"/>
    </source>
</evidence>
<keyword evidence="2" id="KW-1185">Reference proteome</keyword>
<dbReference type="RefSeq" id="WP_072848508.1">
    <property type="nucleotide sequence ID" value="NZ_FRAH01000004.1"/>
</dbReference>
<accession>A0A1M6LF77</accession>
<sequence>MLNIEQELEKYKVSKSFIEDCESLKSEFIIKKGYMPNDMEIEKTVLEEKTKALLIKKECEEKGHVFSDEDEEVIFGEIWVCCQRCGEWLKKS</sequence>
<gene>
    <name evidence="1" type="ORF">SAMN02745138_00362</name>
</gene>
<proteinExistence type="predicted"/>